<protein>
    <submittedName>
        <fullName evidence="1">2601_t:CDS:1</fullName>
    </submittedName>
</protein>
<gene>
    <name evidence="1" type="ORF">RFULGI_LOCUS9781</name>
</gene>
<evidence type="ECO:0000313" key="2">
    <source>
        <dbReference type="Proteomes" id="UP000789396"/>
    </source>
</evidence>
<feature type="non-terminal residue" evidence="1">
    <location>
        <position position="49"/>
    </location>
</feature>
<dbReference type="EMBL" id="CAJVPZ010018152">
    <property type="protein sequence ID" value="CAG8685012.1"/>
    <property type="molecule type" value="Genomic_DNA"/>
</dbReference>
<comment type="caution">
    <text evidence="1">The sequence shown here is derived from an EMBL/GenBank/DDBJ whole genome shotgun (WGS) entry which is preliminary data.</text>
</comment>
<evidence type="ECO:0000313" key="1">
    <source>
        <dbReference type="EMBL" id="CAG8685012.1"/>
    </source>
</evidence>
<organism evidence="1 2">
    <name type="scientific">Racocetra fulgida</name>
    <dbReference type="NCBI Taxonomy" id="60492"/>
    <lineage>
        <taxon>Eukaryota</taxon>
        <taxon>Fungi</taxon>
        <taxon>Fungi incertae sedis</taxon>
        <taxon>Mucoromycota</taxon>
        <taxon>Glomeromycotina</taxon>
        <taxon>Glomeromycetes</taxon>
        <taxon>Diversisporales</taxon>
        <taxon>Gigasporaceae</taxon>
        <taxon>Racocetra</taxon>
    </lineage>
</organism>
<name>A0A9N9HKP0_9GLOM</name>
<dbReference type="AlphaFoldDB" id="A0A9N9HKP0"/>
<accession>A0A9N9HKP0</accession>
<proteinExistence type="predicted"/>
<sequence length="49" mass="5926">MKSYFDTDVLTQTLKTLWQKRFVNYMKEVVSSEDTDKEQRKIAYFLATQ</sequence>
<dbReference type="Proteomes" id="UP000789396">
    <property type="component" value="Unassembled WGS sequence"/>
</dbReference>
<reference evidence="1" key="1">
    <citation type="submission" date="2021-06" db="EMBL/GenBank/DDBJ databases">
        <authorList>
            <person name="Kallberg Y."/>
            <person name="Tangrot J."/>
            <person name="Rosling A."/>
        </authorList>
    </citation>
    <scope>NUCLEOTIDE SEQUENCE</scope>
    <source>
        <strain evidence="1">IN212</strain>
    </source>
</reference>
<keyword evidence="2" id="KW-1185">Reference proteome</keyword>